<accession>A0ABQ2RI46</accession>
<sequence length="298" mass="28722">MAGPDDRARGTGGTGNADGMSDTNGTGGTGGAHEANAANHTTRAGTASGVSSASGAAGGTADAGGLDAALFAAWAEEIAAAVRADRDRLTALDSAIGDADHGANLDRGFTAVAEALAGGRPDTPGALLSLVGNTLIRKVGGASGPLYGMAFREAGKALGDAPEVSLADLDAALAAGLAGIRRLGSAAEGDKTMVDALAPALRALTQAVQEGLAPAEAVGAAAEAALAGAQATIPMQARKGRASYLGPRSLGHEDPGAASTALIVRALHAAVSRTAGAPGERSGPAPGETSRRAPEGPA</sequence>
<dbReference type="PANTHER" id="PTHR28629">
    <property type="entry name" value="TRIOKINASE/FMN CYCLASE"/>
    <property type="match status" value="1"/>
</dbReference>
<dbReference type="NCBIfam" id="TIGR02365">
    <property type="entry name" value="dha_L_ycgS"/>
    <property type="match status" value="1"/>
</dbReference>
<comment type="caution">
    <text evidence="5">The sequence shown here is derived from an EMBL/GenBank/DDBJ whole genome shotgun (WGS) entry which is preliminary data.</text>
</comment>
<proteinExistence type="predicted"/>
<dbReference type="InterPro" id="IPR050861">
    <property type="entry name" value="Dihydroxyacetone_Kinase"/>
</dbReference>
<evidence type="ECO:0000313" key="5">
    <source>
        <dbReference type="EMBL" id="GGQ28237.1"/>
    </source>
</evidence>
<feature type="compositionally biased region" description="Low complexity" evidence="3">
    <location>
        <begin position="41"/>
        <end position="55"/>
    </location>
</feature>
<keyword evidence="2" id="KW-0418">Kinase</keyword>
<feature type="domain" description="DhaL" evidence="4">
    <location>
        <begin position="69"/>
        <end position="269"/>
    </location>
</feature>
<dbReference type="EMBL" id="BMQJ01000024">
    <property type="protein sequence ID" value="GGQ28237.1"/>
    <property type="molecule type" value="Genomic_DNA"/>
</dbReference>
<evidence type="ECO:0000259" key="4">
    <source>
        <dbReference type="PROSITE" id="PS51480"/>
    </source>
</evidence>
<dbReference type="PANTHER" id="PTHR28629:SF4">
    <property type="entry name" value="TRIOKINASE_FMN CYCLASE"/>
    <property type="match status" value="1"/>
</dbReference>
<feature type="compositionally biased region" description="Basic and acidic residues" evidence="3">
    <location>
        <begin position="289"/>
        <end position="298"/>
    </location>
</feature>
<reference evidence="6" key="1">
    <citation type="journal article" date="2019" name="Int. J. Syst. Evol. Microbiol.">
        <title>The Global Catalogue of Microorganisms (GCM) 10K type strain sequencing project: providing services to taxonomists for standard genome sequencing and annotation.</title>
        <authorList>
            <consortium name="The Broad Institute Genomics Platform"/>
            <consortium name="The Broad Institute Genome Sequencing Center for Infectious Disease"/>
            <person name="Wu L."/>
            <person name="Ma J."/>
        </authorList>
    </citation>
    <scope>NUCLEOTIDE SEQUENCE [LARGE SCALE GENOMIC DNA]</scope>
    <source>
        <strain evidence="6">JCM 3115</strain>
    </source>
</reference>
<dbReference type="PROSITE" id="PS51480">
    <property type="entry name" value="DHAL"/>
    <property type="match status" value="1"/>
</dbReference>
<evidence type="ECO:0000256" key="2">
    <source>
        <dbReference type="ARBA" id="ARBA00022777"/>
    </source>
</evidence>
<gene>
    <name evidence="5" type="ORF">GCM10010140_68090</name>
</gene>
<feature type="region of interest" description="Disordered" evidence="3">
    <location>
        <begin position="273"/>
        <end position="298"/>
    </location>
</feature>
<evidence type="ECO:0000256" key="1">
    <source>
        <dbReference type="ARBA" id="ARBA00022679"/>
    </source>
</evidence>
<dbReference type="InterPro" id="IPR004007">
    <property type="entry name" value="DhaL_dom"/>
</dbReference>
<dbReference type="Gene3D" id="1.25.40.340">
    <property type="match status" value="1"/>
</dbReference>
<keyword evidence="6" id="KW-1185">Reference proteome</keyword>
<dbReference type="InterPro" id="IPR036117">
    <property type="entry name" value="DhaL_dom_sf"/>
</dbReference>
<organism evidence="5 6">
    <name type="scientific">Streptosporangium pseudovulgare</name>
    <dbReference type="NCBI Taxonomy" id="35765"/>
    <lineage>
        <taxon>Bacteria</taxon>
        <taxon>Bacillati</taxon>
        <taxon>Actinomycetota</taxon>
        <taxon>Actinomycetes</taxon>
        <taxon>Streptosporangiales</taxon>
        <taxon>Streptosporangiaceae</taxon>
        <taxon>Streptosporangium</taxon>
    </lineage>
</organism>
<name>A0ABQ2RI46_9ACTN</name>
<evidence type="ECO:0000313" key="6">
    <source>
        <dbReference type="Proteomes" id="UP000611554"/>
    </source>
</evidence>
<dbReference type="InterPro" id="IPR012737">
    <property type="entry name" value="DhaK_L_YcgS"/>
</dbReference>
<dbReference type="SMART" id="SM01120">
    <property type="entry name" value="Dak2"/>
    <property type="match status" value="1"/>
</dbReference>
<evidence type="ECO:0000256" key="3">
    <source>
        <dbReference type="SAM" id="MobiDB-lite"/>
    </source>
</evidence>
<dbReference type="SUPFAM" id="SSF101473">
    <property type="entry name" value="DhaL-like"/>
    <property type="match status" value="1"/>
</dbReference>
<protein>
    <recommendedName>
        <fullName evidence="4">DhaL domain-containing protein</fullName>
    </recommendedName>
</protein>
<dbReference type="Pfam" id="PF02734">
    <property type="entry name" value="Dak2"/>
    <property type="match status" value="1"/>
</dbReference>
<keyword evidence="1" id="KW-0808">Transferase</keyword>
<dbReference type="Proteomes" id="UP000611554">
    <property type="component" value="Unassembled WGS sequence"/>
</dbReference>
<feature type="region of interest" description="Disordered" evidence="3">
    <location>
        <begin position="1"/>
        <end position="58"/>
    </location>
</feature>